<keyword evidence="1" id="KW-1133">Transmembrane helix</keyword>
<dbReference type="InterPro" id="IPR011623">
    <property type="entry name" value="7TMR_DISM_rcpt_extracell_dom1"/>
</dbReference>
<evidence type="ECO:0000313" key="5">
    <source>
        <dbReference type="EMBL" id="PHN01972.1"/>
    </source>
</evidence>
<evidence type="ECO:0000313" key="6">
    <source>
        <dbReference type="Proteomes" id="UP000223913"/>
    </source>
</evidence>
<dbReference type="PANTHER" id="PTHR34220:SF7">
    <property type="entry name" value="SENSOR HISTIDINE KINASE YPDA"/>
    <property type="match status" value="1"/>
</dbReference>
<dbReference type="EMBL" id="PDUD01000046">
    <property type="protein sequence ID" value="PHN01972.1"/>
    <property type="molecule type" value="Genomic_DNA"/>
</dbReference>
<dbReference type="GO" id="GO:0000155">
    <property type="term" value="F:phosphorelay sensor kinase activity"/>
    <property type="evidence" value="ECO:0007669"/>
    <property type="project" value="InterPro"/>
</dbReference>
<name>A0A2D0N092_FLAN2</name>
<dbReference type="Gene3D" id="3.30.565.10">
    <property type="entry name" value="Histidine kinase-like ATPase, C-terminal domain"/>
    <property type="match status" value="1"/>
</dbReference>
<keyword evidence="6" id="KW-1185">Reference proteome</keyword>
<keyword evidence="1" id="KW-0472">Membrane</keyword>
<evidence type="ECO:0000259" key="4">
    <source>
        <dbReference type="Pfam" id="PF07696"/>
    </source>
</evidence>
<dbReference type="Pfam" id="PF06580">
    <property type="entry name" value="His_kinase"/>
    <property type="match status" value="1"/>
</dbReference>
<evidence type="ECO:0008006" key="7">
    <source>
        <dbReference type="Google" id="ProtNLM"/>
    </source>
</evidence>
<dbReference type="InterPro" id="IPR050640">
    <property type="entry name" value="Bact_2-comp_sensor_kinase"/>
</dbReference>
<proteinExistence type="predicted"/>
<dbReference type="InterPro" id="IPR036890">
    <property type="entry name" value="HATPase_C_sf"/>
</dbReference>
<feature type="transmembrane region" description="Helical" evidence="1">
    <location>
        <begin position="305"/>
        <end position="328"/>
    </location>
</feature>
<evidence type="ECO:0000259" key="2">
    <source>
        <dbReference type="Pfam" id="PF06580"/>
    </source>
</evidence>
<organism evidence="5 6">
    <name type="scientific">Flavilitoribacter nigricans (strain ATCC 23147 / DSM 23189 / NBRC 102662 / NCIMB 1420 / SS-2)</name>
    <name type="common">Lewinella nigricans</name>
    <dbReference type="NCBI Taxonomy" id="1122177"/>
    <lineage>
        <taxon>Bacteria</taxon>
        <taxon>Pseudomonadati</taxon>
        <taxon>Bacteroidota</taxon>
        <taxon>Saprospiria</taxon>
        <taxon>Saprospirales</taxon>
        <taxon>Lewinellaceae</taxon>
        <taxon>Flavilitoribacter</taxon>
    </lineage>
</organism>
<keyword evidence="1" id="KW-0812">Transmembrane</keyword>
<feature type="domain" description="7TM-DISM receptor extracellular" evidence="3">
    <location>
        <begin position="205"/>
        <end position="424"/>
    </location>
</feature>
<evidence type="ECO:0000256" key="1">
    <source>
        <dbReference type="SAM" id="Phobius"/>
    </source>
</evidence>
<dbReference type="Pfam" id="PF07695">
    <property type="entry name" value="7TMR-DISM_7TM"/>
    <property type="match status" value="1"/>
</dbReference>
<reference evidence="5 6" key="1">
    <citation type="submission" date="2017-10" db="EMBL/GenBank/DDBJ databases">
        <title>The draft genome sequence of Lewinella nigricans NBRC 102662.</title>
        <authorList>
            <person name="Wang K."/>
        </authorList>
    </citation>
    <scope>NUCLEOTIDE SEQUENCE [LARGE SCALE GENOMIC DNA]</scope>
    <source>
        <strain evidence="5 6">NBRC 102662</strain>
    </source>
</reference>
<accession>A0A2D0N092</accession>
<evidence type="ECO:0000259" key="3">
    <source>
        <dbReference type="Pfam" id="PF07695"/>
    </source>
</evidence>
<dbReference type="Pfam" id="PF07696">
    <property type="entry name" value="7TMR-DISMED2"/>
    <property type="match status" value="1"/>
</dbReference>
<feature type="transmembrane region" description="Helical" evidence="1">
    <location>
        <begin position="334"/>
        <end position="355"/>
    </location>
</feature>
<sequence length="649" mass="74261">MTSDYTCKMKPLRVKYLFIGTIALLKAIAGFSQSIPSFQIGTQQSQLYVSPVSVRVDSTNTATLEEVLTSDFLPQDQLVVHHFIKPFYTYWSKFTVKNTSADTVEAFLGFNEFDKLALFAIHPHLTAAPQRGGVLTNDRNKEWNNPMLFPITLVPKDSVLFVARSQDLASIVFAADTLDFSVEVYSKSSLYVKLQEEHTGQLRYYTFTIAFLAIVIFMTFFTLIKWRYNQDYAYLYYSGYTFALFLYFLRELEINYYGINFVFSYLTDWYYFVEIATSMFMYSMYALFIQYFLDVKKVNPTWYRRAILGSKVMGIFTLLSLVVLLVFGNQIVTIASLVFRIFLAFLALLYILHLFRTARESILIKIVLGGTMILIFANLVGLGIEHFGLSPAAESNSVFKEPLIYPQLGVLLDLLIFFIGLAYKENLLRKDKMASERAALAARMRPHFISNGLNSIKLLIQEEKNRRAVSYLTKFARLLREIIEFSVKDQITLRQELEWAKTYLEIEHLRFSGEFESEISVDNTIDTNQVLIPPLVLQPHLENAITHGLRSVEELEWQRLAVPRTKKKLDILITRIADGIKCVVEDNGVGRAMTSSLKENSTKNESIGIKTTAARLAQFEIQQIIIDRVDKGGNPLGTTVEIILPSKNK</sequence>
<dbReference type="InterPro" id="IPR011622">
    <property type="entry name" value="7TMR_DISM_rcpt_extracell_dom2"/>
</dbReference>
<feature type="domain" description="7TM-DISM receptor extracellular" evidence="4">
    <location>
        <begin position="52"/>
        <end position="173"/>
    </location>
</feature>
<feature type="transmembrane region" description="Helical" evidence="1">
    <location>
        <begin position="204"/>
        <end position="224"/>
    </location>
</feature>
<gene>
    <name evidence="5" type="ORF">CRP01_34265</name>
</gene>
<dbReference type="Proteomes" id="UP000223913">
    <property type="component" value="Unassembled WGS sequence"/>
</dbReference>
<feature type="transmembrane region" description="Helical" evidence="1">
    <location>
        <begin position="404"/>
        <end position="423"/>
    </location>
</feature>
<dbReference type="PANTHER" id="PTHR34220">
    <property type="entry name" value="SENSOR HISTIDINE KINASE YPDA"/>
    <property type="match status" value="1"/>
</dbReference>
<dbReference type="AlphaFoldDB" id="A0A2D0N092"/>
<comment type="caution">
    <text evidence="5">The sequence shown here is derived from an EMBL/GenBank/DDBJ whole genome shotgun (WGS) entry which is preliminary data.</text>
</comment>
<dbReference type="Gene3D" id="2.60.40.2380">
    <property type="match status" value="1"/>
</dbReference>
<feature type="transmembrane region" description="Helical" evidence="1">
    <location>
        <begin position="269"/>
        <end position="293"/>
    </location>
</feature>
<dbReference type="GO" id="GO:0016020">
    <property type="term" value="C:membrane"/>
    <property type="evidence" value="ECO:0007669"/>
    <property type="project" value="InterPro"/>
</dbReference>
<dbReference type="InterPro" id="IPR010559">
    <property type="entry name" value="Sig_transdc_His_kin_internal"/>
</dbReference>
<feature type="transmembrane region" description="Helical" evidence="1">
    <location>
        <begin position="231"/>
        <end position="249"/>
    </location>
</feature>
<feature type="transmembrane region" description="Helical" evidence="1">
    <location>
        <begin position="362"/>
        <end position="384"/>
    </location>
</feature>
<protein>
    <recommendedName>
        <fullName evidence="7">Signal transduction histidine kinase internal region domain-containing protein</fullName>
    </recommendedName>
</protein>
<feature type="domain" description="Signal transduction histidine kinase internal region" evidence="2">
    <location>
        <begin position="436"/>
        <end position="513"/>
    </location>
</feature>